<feature type="chain" id="PRO_5004911084" evidence="1">
    <location>
        <begin position="21"/>
        <end position="144"/>
    </location>
</feature>
<evidence type="ECO:0000256" key="1">
    <source>
        <dbReference type="SAM" id="SignalP"/>
    </source>
</evidence>
<feature type="signal peptide" evidence="1">
    <location>
        <begin position="1"/>
        <end position="20"/>
    </location>
</feature>
<accession>W8PA68</accession>
<protein>
    <submittedName>
        <fullName evidence="2">Hymenochirin 1</fullName>
    </submittedName>
</protein>
<organism evidence="2">
    <name type="scientific">Hymenochirus boettgeri</name>
    <name type="common">Congo dwarf clawed frog</name>
    <dbReference type="NCBI Taxonomy" id="247094"/>
    <lineage>
        <taxon>Eukaryota</taxon>
        <taxon>Metazoa</taxon>
        <taxon>Chordata</taxon>
        <taxon>Craniata</taxon>
        <taxon>Vertebrata</taxon>
        <taxon>Euteleostomi</taxon>
        <taxon>Amphibia</taxon>
        <taxon>Batrachia</taxon>
        <taxon>Anura</taxon>
        <taxon>Pipoidea</taxon>
        <taxon>Pipidae</taxon>
        <taxon>Pipinae</taxon>
        <taxon>Hymenochirus</taxon>
    </lineage>
</organism>
<sequence>MQSGIFACLFFAALTANSIAQPINAVDEEINHLSERYAEPIKVPAIVKDTQKKVAKGVISTVADALSKSRREALAEEEISELVERHAEPKIPPVVKDTLKKVAKGVLSAVAGALSRREALADKLMERNAVEIPPNTSLNTKRGN</sequence>
<reference evidence="2" key="1">
    <citation type="journal article" date="2014" name="PLoS ONE">
        <title>Low Structural Variation in the Host-Defense Peptide Repertoire of the Dwarf Clawed Frog Hymenochirus boettgeri (Pipidae).</title>
        <authorList>
            <person name="Matthijs S."/>
            <person name="Ye L."/>
            <person name="Stijlemans B."/>
            <person name="Cornelis P."/>
            <person name="Bossuyt F."/>
            <person name="Roelants K."/>
        </authorList>
    </citation>
    <scope>NUCLEOTIDE SEQUENCE</scope>
</reference>
<keyword evidence="1" id="KW-0732">Signal</keyword>
<evidence type="ECO:0000313" key="2">
    <source>
        <dbReference type="EMBL" id="AHL26152.1"/>
    </source>
</evidence>
<proteinExistence type="evidence at transcript level"/>
<dbReference type="AlphaFoldDB" id="W8PA68"/>
<dbReference type="EMBL" id="KF878086">
    <property type="protein sequence ID" value="AHL26152.1"/>
    <property type="molecule type" value="mRNA"/>
</dbReference>
<name>W8PA68_9PIPI</name>